<dbReference type="Gene3D" id="3.90.50.10">
    <property type="entry name" value="Photosynthetic Reaction Center, subunit H, domain 2"/>
    <property type="match status" value="1"/>
</dbReference>
<dbReference type="GO" id="GO:0030077">
    <property type="term" value="C:plasma membrane light-harvesting complex"/>
    <property type="evidence" value="ECO:0007669"/>
    <property type="project" value="InterPro"/>
</dbReference>
<dbReference type="InterPro" id="IPR014747">
    <property type="entry name" value="Bac_photo_RC_H_C"/>
</dbReference>
<organism evidence="3 4">
    <name type="scientific">Rubrobacter tropicus</name>
    <dbReference type="NCBI Taxonomy" id="2653851"/>
    <lineage>
        <taxon>Bacteria</taxon>
        <taxon>Bacillati</taxon>
        <taxon>Actinomycetota</taxon>
        <taxon>Rubrobacteria</taxon>
        <taxon>Rubrobacterales</taxon>
        <taxon>Rubrobacteraceae</taxon>
        <taxon>Rubrobacter</taxon>
    </lineage>
</organism>
<evidence type="ECO:0000256" key="1">
    <source>
        <dbReference type="SAM" id="MobiDB-lite"/>
    </source>
</evidence>
<accession>A0A6G8Q494</accession>
<feature type="compositionally biased region" description="Basic and acidic residues" evidence="1">
    <location>
        <begin position="201"/>
        <end position="221"/>
    </location>
</feature>
<dbReference type="AlphaFoldDB" id="A0A6G8Q494"/>
<protein>
    <recommendedName>
        <fullName evidence="2">PRC-barrel domain-containing protein</fullName>
    </recommendedName>
</protein>
<evidence type="ECO:0000259" key="2">
    <source>
        <dbReference type="Pfam" id="PF05239"/>
    </source>
</evidence>
<feature type="domain" description="PRC-barrel" evidence="2">
    <location>
        <begin position="20"/>
        <end position="79"/>
    </location>
</feature>
<keyword evidence="4" id="KW-1185">Reference proteome</keyword>
<feature type="compositionally biased region" description="Low complexity" evidence="1">
    <location>
        <begin position="181"/>
        <end position="192"/>
    </location>
</feature>
<dbReference type="KEGG" id="rub:GBA63_00760"/>
<dbReference type="Pfam" id="PF05239">
    <property type="entry name" value="PRC"/>
    <property type="match status" value="1"/>
</dbReference>
<gene>
    <name evidence="3" type="ORF">GBA63_00760</name>
</gene>
<sequence length="229" mass="25282">MSAGSGGDGFQQLEQRYSEYTVYDQHYEKIGKVDDIFVDANDQPEYIGVKTGFLGMHSTLIPIEIVRVNDRRKLVEVAADEETIKHAPTFDDDNDITPEYEDRVHGYFGLERPPHMQSSTGYGSYYDSPVEDAAREEDLRRSVDTEYGERAEPSGRPAETAPTGGGNIDVPLGDTGSTAVPPGEEPAGTPTGSTDPFDADAATRTEGETRDDVEIQGDRNVRVFKRTRR</sequence>
<dbReference type="EMBL" id="CP045119">
    <property type="protein sequence ID" value="QIN81314.1"/>
    <property type="molecule type" value="Genomic_DNA"/>
</dbReference>
<dbReference type="InterPro" id="IPR027275">
    <property type="entry name" value="PRC-brl_dom"/>
</dbReference>
<evidence type="ECO:0000313" key="3">
    <source>
        <dbReference type="EMBL" id="QIN81314.1"/>
    </source>
</evidence>
<dbReference type="GO" id="GO:0019684">
    <property type="term" value="P:photosynthesis, light reaction"/>
    <property type="evidence" value="ECO:0007669"/>
    <property type="project" value="InterPro"/>
</dbReference>
<dbReference type="RefSeq" id="WP_166172560.1">
    <property type="nucleotide sequence ID" value="NZ_CP045119.1"/>
</dbReference>
<proteinExistence type="predicted"/>
<dbReference type="InterPro" id="IPR011033">
    <property type="entry name" value="PRC_barrel-like_sf"/>
</dbReference>
<name>A0A6G8Q494_9ACTN</name>
<feature type="compositionally biased region" description="Basic and acidic residues" evidence="1">
    <location>
        <begin position="132"/>
        <end position="153"/>
    </location>
</feature>
<reference evidence="3 4" key="1">
    <citation type="submission" date="2019-10" db="EMBL/GenBank/DDBJ databases">
        <title>Rubrobacter sp nov SCSIO 52090 isolated from a deep-sea sediment in the South China Sea.</title>
        <authorList>
            <person name="Chen R.W."/>
        </authorList>
    </citation>
    <scope>NUCLEOTIDE SEQUENCE [LARGE SCALE GENOMIC DNA]</scope>
    <source>
        <strain evidence="3 4">SCSIO 52909</strain>
    </source>
</reference>
<dbReference type="Proteomes" id="UP000501452">
    <property type="component" value="Chromosome"/>
</dbReference>
<dbReference type="SUPFAM" id="SSF50346">
    <property type="entry name" value="PRC-barrel domain"/>
    <property type="match status" value="1"/>
</dbReference>
<evidence type="ECO:0000313" key="4">
    <source>
        <dbReference type="Proteomes" id="UP000501452"/>
    </source>
</evidence>
<feature type="region of interest" description="Disordered" evidence="1">
    <location>
        <begin position="112"/>
        <end position="229"/>
    </location>
</feature>